<dbReference type="OMA" id="CLEANTS"/>
<feature type="compositionally biased region" description="Polar residues" evidence="1">
    <location>
        <begin position="57"/>
        <end position="79"/>
    </location>
</feature>
<proteinExistence type="predicted"/>
<accession>G0U1H3</accession>
<evidence type="ECO:0000313" key="2">
    <source>
        <dbReference type="EMBL" id="CCC49930.1"/>
    </source>
</evidence>
<dbReference type="VEuPathDB" id="TriTrypDB:TvY486_0805370"/>
<gene>
    <name evidence="2" type="ORF">TVY486_0805370</name>
</gene>
<dbReference type="EMBL" id="HE573024">
    <property type="protein sequence ID" value="CCC49930.1"/>
    <property type="molecule type" value="Genomic_DNA"/>
</dbReference>
<evidence type="ECO:0000256" key="1">
    <source>
        <dbReference type="SAM" id="MobiDB-lite"/>
    </source>
</evidence>
<reference evidence="2" key="1">
    <citation type="journal article" date="2012" name="Proc. Natl. Acad. Sci. U.S.A.">
        <title>Antigenic diversity is generated by distinct evolutionary mechanisms in African trypanosome species.</title>
        <authorList>
            <person name="Jackson A.P."/>
            <person name="Berry A."/>
            <person name="Aslett M."/>
            <person name="Allison H.C."/>
            <person name="Burton P."/>
            <person name="Vavrova-Anderson J."/>
            <person name="Brown R."/>
            <person name="Browne H."/>
            <person name="Corton N."/>
            <person name="Hauser H."/>
            <person name="Gamble J."/>
            <person name="Gilderthorp R."/>
            <person name="Marcello L."/>
            <person name="McQuillan J."/>
            <person name="Otto T.D."/>
            <person name="Quail M.A."/>
            <person name="Sanders M.J."/>
            <person name="van Tonder A."/>
            <person name="Ginger M.L."/>
            <person name="Field M.C."/>
            <person name="Barry J.D."/>
            <person name="Hertz-Fowler C."/>
            <person name="Berriman M."/>
        </authorList>
    </citation>
    <scope>NUCLEOTIDE SEQUENCE</scope>
    <source>
        <strain evidence="2">Y486</strain>
    </source>
</reference>
<organism evidence="2">
    <name type="scientific">Trypanosoma vivax (strain Y486)</name>
    <dbReference type="NCBI Taxonomy" id="1055687"/>
    <lineage>
        <taxon>Eukaryota</taxon>
        <taxon>Discoba</taxon>
        <taxon>Euglenozoa</taxon>
        <taxon>Kinetoplastea</taxon>
        <taxon>Metakinetoplastina</taxon>
        <taxon>Trypanosomatida</taxon>
        <taxon>Trypanosomatidae</taxon>
        <taxon>Trypanosoma</taxon>
        <taxon>Duttonella</taxon>
    </lineage>
</organism>
<dbReference type="AlphaFoldDB" id="G0U1H3"/>
<sequence>MVLAKNEVCGKPTHYNLSTCEYDWKYLPDSHFELGERPRRNRGLRVFPHANPPEPQAMQQSVGPASSETPPFSSGNESLSLPPLFKCIPWSHERLRRLNQQNCLEANTSHLR</sequence>
<feature type="region of interest" description="Disordered" evidence="1">
    <location>
        <begin position="43"/>
        <end position="80"/>
    </location>
</feature>
<protein>
    <submittedName>
        <fullName evidence="2">Uncharacterized protein</fullName>
    </submittedName>
</protein>
<name>G0U1H3_TRYVY</name>